<reference evidence="12 13" key="1">
    <citation type="journal article" date="2021" name="Nat. Commun.">
        <title>Incipient diploidization of the medicinal plant Perilla within 10,000 years.</title>
        <authorList>
            <person name="Zhang Y."/>
            <person name="Shen Q."/>
            <person name="Leng L."/>
            <person name="Zhang D."/>
            <person name="Chen S."/>
            <person name="Shi Y."/>
            <person name="Ning Z."/>
            <person name="Chen S."/>
        </authorList>
    </citation>
    <scope>NUCLEOTIDE SEQUENCE [LARGE SCALE GENOMIC DNA]</scope>
    <source>
        <strain evidence="13">cv. PC099</strain>
    </source>
</reference>
<protein>
    <recommendedName>
        <fullName evidence="3">protein-serine/threonine phosphatase</fullName>
        <ecNumber evidence="3">3.1.3.16</ecNumber>
    </recommendedName>
</protein>
<comment type="caution">
    <text evidence="12">The sequence shown here is derived from an EMBL/GenBank/DDBJ whole genome shotgun (WGS) entry which is preliminary data.</text>
</comment>
<dbReference type="PROSITE" id="PS51746">
    <property type="entry name" value="PPM_2"/>
    <property type="match status" value="1"/>
</dbReference>
<evidence type="ECO:0000256" key="8">
    <source>
        <dbReference type="ARBA" id="ARBA00023211"/>
    </source>
</evidence>
<accession>A0AAD4NZ90</accession>
<evidence type="ECO:0000256" key="1">
    <source>
        <dbReference type="ARBA" id="ARBA00001936"/>
    </source>
</evidence>
<dbReference type="Proteomes" id="UP001190926">
    <property type="component" value="Unassembled WGS sequence"/>
</dbReference>
<evidence type="ECO:0000256" key="3">
    <source>
        <dbReference type="ARBA" id="ARBA00013081"/>
    </source>
</evidence>
<evidence type="ECO:0000313" key="12">
    <source>
        <dbReference type="EMBL" id="KAH6820451.1"/>
    </source>
</evidence>
<evidence type="ECO:0000313" key="13">
    <source>
        <dbReference type="Proteomes" id="UP001190926"/>
    </source>
</evidence>
<keyword evidence="7 9" id="KW-0904">Protein phosphatase</keyword>
<dbReference type="InterPro" id="IPR036457">
    <property type="entry name" value="PPM-type-like_dom_sf"/>
</dbReference>
<dbReference type="EC" id="3.1.3.16" evidence="3"/>
<feature type="domain" description="PPM-type phosphatase" evidence="11">
    <location>
        <begin position="69"/>
        <end position="373"/>
    </location>
</feature>
<dbReference type="Gene3D" id="3.60.40.10">
    <property type="entry name" value="PPM-type phosphatase domain"/>
    <property type="match status" value="1"/>
</dbReference>
<feature type="compositionally biased region" description="Basic residues" evidence="10">
    <location>
        <begin position="18"/>
        <end position="27"/>
    </location>
</feature>
<comment type="cofactor">
    <cofactor evidence="1">
        <name>Mn(2+)</name>
        <dbReference type="ChEBI" id="CHEBI:29035"/>
    </cofactor>
</comment>
<dbReference type="GO" id="GO:0004722">
    <property type="term" value="F:protein serine/threonine phosphatase activity"/>
    <property type="evidence" value="ECO:0007669"/>
    <property type="project" value="UniProtKB-EC"/>
</dbReference>
<keyword evidence="5 9" id="KW-0378">Hydrolase</keyword>
<evidence type="ECO:0000256" key="9">
    <source>
        <dbReference type="RuleBase" id="RU003465"/>
    </source>
</evidence>
<feature type="region of interest" description="Disordered" evidence="10">
    <location>
        <begin position="1"/>
        <end position="56"/>
    </location>
</feature>
<dbReference type="AlphaFoldDB" id="A0AAD4NZ90"/>
<dbReference type="InterPro" id="IPR015655">
    <property type="entry name" value="PP2C"/>
</dbReference>
<gene>
    <name evidence="12" type="ORF">C2S53_002609</name>
</gene>
<sequence length="381" mass="41970">MADVARTRANAALDRSRERRHRRRIQMRRISAQALLPPSEEEVKEDRSAAIPPPLPPRPVAEWRNVVPFAGAVAVAGRQRHMEDALTIWPNLCSPKINRRLPVHYFAVFDGHGGSHFSLMCKRKMHKIVKEELMGVAPGETEIGAGCPRGRPAPPPPEHITNESDLQETWRILMNRVFARSEMVALWTCGCGSEGFHCSCERKSVTYEGTTAVAVVVTEKHFVVANCGDSRAVLYRSGRIIPLTFDHKPGRADEKARIEASGGRVMHTDTARVQGVLAMSRAIGDVFLKPYVISEPEVSFTRREEDDEFVIIASDGMWDVISSEMAGRVAGNCLREPENQGFSSRSSSAASLLTRLALARGTVDNISIIVVDLTRDAAAAA</sequence>
<dbReference type="InterPro" id="IPR001932">
    <property type="entry name" value="PPM-type_phosphatase-like_dom"/>
</dbReference>
<comment type="similarity">
    <text evidence="9">Belongs to the PP2C family.</text>
</comment>
<dbReference type="SMART" id="SM00332">
    <property type="entry name" value="PP2Cc"/>
    <property type="match status" value="1"/>
</dbReference>
<evidence type="ECO:0000256" key="7">
    <source>
        <dbReference type="ARBA" id="ARBA00022912"/>
    </source>
</evidence>
<name>A0AAD4NZ90_PERFH</name>
<proteinExistence type="inferred from homology"/>
<evidence type="ECO:0000256" key="2">
    <source>
        <dbReference type="ARBA" id="ARBA00001946"/>
    </source>
</evidence>
<evidence type="ECO:0000256" key="4">
    <source>
        <dbReference type="ARBA" id="ARBA00022723"/>
    </source>
</evidence>
<comment type="cofactor">
    <cofactor evidence="2">
        <name>Mg(2+)</name>
        <dbReference type="ChEBI" id="CHEBI:18420"/>
    </cofactor>
</comment>
<dbReference type="PANTHER" id="PTHR47992">
    <property type="entry name" value="PROTEIN PHOSPHATASE"/>
    <property type="match status" value="1"/>
</dbReference>
<keyword evidence="4" id="KW-0479">Metal-binding</keyword>
<dbReference type="GO" id="GO:0046872">
    <property type="term" value="F:metal ion binding"/>
    <property type="evidence" value="ECO:0007669"/>
    <property type="project" value="UniProtKB-KW"/>
</dbReference>
<evidence type="ECO:0000256" key="10">
    <source>
        <dbReference type="SAM" id="MobiDB-lite"/>
    </source>
</evidence>
<dbReference type="CDD" id="cd00143">
    <property type="entry name" value="PP2Cc"/>
    <property type="match status" value="1"/>
</dbReference>
<dbReference type="SUPFAM" id="SSF81606">
    <property type="entry name" value="PP2C-like"/>
    <property type="match status" value="1"/>
</dbReference>
<keyword evidence="6" id="KW-0460">Magnesium</keyword>
<dbReference type="InterPro" id="IPR000222">
    <property type="entry name" value="PP2C_BS"/>
</dbReference>
<evidence type="ECO:0000259" key="11">
    <source>
        <dbReference type="PROSITE" id="PS51746"/>
    </source>
</evidence>
<dbReference type="EMBL" id="SDAM02003674">
    <property type="protein sequence ID" value="KAH6820451.1"/>
    <property type="molecule type" value="Genomic_DNA"/>
</dbReference>
<dbReference type="PROSITE" id="PS01032">
    <property type="entry name" value="PPM_1"/>
    <property type="match status" value="1"/>
</dbReference>
<keyword evidence="13" id="KW-1185">Reference proteome</keyword>
<evidence type="ECO:0000256" key="6">
    <source>
        <dbReference type="ARBA" id="ARBA00022842"/>
    </source>
</evidence>
<dbReference type="Pfam" id="PF00481">
    <property type="entry name" value="PP2C"/>
    <property type="match status" value="2"/>
</dbReference>
<keyword evidence="8" id="KW-0464">Manganese</keyword>
<feature type="non-terminal residue" evidence="12">
    <location>
        <position position="381"/>
    </location>
</feature>
<organism evidence="12 13">
    <name type="scientific">Perilla frutescens var. hirtella</name>
    <name type="common">Perilla citriodora</name>
    <name type="synonym">Perilla setoyensis</name>
    <dbReference type="NCBI Taxonomy" id="608512"/>
    <lineage>
        <taxon>Eukaryota</taxon>
        <taxon>Viridiplantae</taxon>
        <taxon>Streptophyta</taxon>
        <taxon>Embryophyta</taxon>
        <taxon>Tracheophyta</taxon>
        <taxon>Spermatophyta</taxon>
        <taxon>Magnoliopsida</taxon>
        <taxon>eudicotyledons</taxon>
        <taxon>Gunneridae</taxon>
        <taxon>Pentapetalae</taxon>
        <taxon>asterids</taxon>
        <taxon>lamiids</taxon>
        <taxon>Lamiales</taxon>
        <taxon>Lamiaceae</taxon>
        <taxon>Nepetoideae</taxon>
        <taxon>Elsholtzieae</taxon>
        <taxon>Perilla</taxon>
    </lineage>
</organism>
<evidence type="ECO:0000256" key="5">
    <source>
        <dbReference type="ARBA" id="ARBA00022801"/>
    </source>
</evidence>